<dbReference type="GO" id="GO:0008686">
    <property type="term" value="F:3,4-dihydroxy-2-butanone-4-phosphate synthase activity"/>
    <property type="evidence" value="ECO:0007669"/>
    <property type="project" value="UniProtKB-EC"/>
</dbReference>
<dbReference type="Proteomes" id="UP000803884">
    <property type="component" value="Unassembled WGS sequence"/>
</dbReference>
<dbReference type="PANTHER" id="PTHR21327">
    <property type="entry name" value="GTP CYCLOHYDROLASE II-RELATED"/>
    <property type="match status" value="1"/>
</dbReference>
<dbReference type="PANTHER" id="PTHR21327:SF18">
    <property type="entry name" value="3,4-DIHYDROXY-2-BUTANONE 4-PHOSPHATE SYNTHASE"/>
    <property type="match status" value="1"/>
</dbReference>
<dbReference type="GO" id="GO:0009231">
    <property type="term" value="P:riboflavin biosynthetic process"/>
    <property type="evidence" value="ECO:0007669"/>
    <property type="project" value="UniProtKB-KW"/>
</dbReference>
<evidence type="ECO:0000256" key="3">
    <source>
        <dbReference type="ARBA" id="ARBA00022723"/>
    </source>
</evidence>
<proteinExistence type="inferred from homology"/>
<evidence type="ECO:0000256" key="2">
    <source>
        <dbReference type="ARBA" id="ARBA00022619"/>
    </source>
</evidence>
<dbReference type="AlphaFoldDB" id="A0AB34KV06"/>
<dbReference type="EC" id="4.1.99.12" evidence="4"/>
<dbReference type="SUPFAM" id="SSF55821">
    <property type="entry name" value="YrdC/RibB"/>
    <property type="match status" value="1"/>
</dbReference>
<name>A0AB34KV06_9PEZI</name>
<dbReference type="InterPro" id="IPR000422">
    <property type="entry name" value="DHBP_synthase_RibB"/>
</dbReference>
<keyword evidence="6" id="KW-1185">Reference proteome</keyword>
<comment type="pathway">
    <text evidence="1 4">Cofactor biosynthesis; riboflavin biosynthesis; 2-hydroxy-3-oxobutyl phosphate from D-ribulose 5-phosphate: step 1/1.</text>
</comment>
<keyword evidence="3 4" id="KW-0479">Metal-binding</keyword>
<comment type="cofactor">
    <cofactor evidence="4">
        <name>Mg(2+)</name>
        <dbReference type="ChEBI" id="CHEBI:18420"/>
    </cofactor>
    <cofactor evidence="4">
        <name>Mn(2+)</name>
        <dbReference type="ChEBI" id="CHEBI:29035"/>
    </cofactor>
    <text evidence="4">Binds 2 divalent metal cations per subunit. Magnesium or manganese.</text>
</comment>
<dbReference type="NCBIfam" id="TIGR00506">
    <property type="entry name" value="ribB"/>
    <property type="match status" value="1"/>
</dbReference>
<organism evidence="5 6">
    <name type="scientific">Cladosporium halotolerans</name>
    <dbReference type="NCBI Taxonomy" id="1052096"/>
    <lineage>
        <taxon>Eukaryota</taxon>
        <taxon>Fungi</taxon>
        <taxon>Dikarya</taxon>
        <taxon>Ascomycota</taxon>
        <taxon>Pezizomycotina</taxon>
        <taxon>Dothideomycetes</taxon>
        <taxon>Dothideomycetidae</taxon>
        <taxon>Cladosporiales</taxon>
        <taxon>Cladosporiaceae</taxon>
        <taxon>Cladosporium</taxon>
    </lineage>
</organism>
<keyword evidence="4" id="KW-0460">Magnesium</keyword>
<dbReference type="GeneID" id="96003997"/>
<reference evidence="5 6" key="1">
    <citation type="journal article" date="2020" name="Microbiol. Resour. Announc.">
        <title>Draft Genome Sequence of a Cladosporium Species Isolated from the Mesophotic Ascidian Didemnum maculosum.</title>
        <authorList>
            <person name="Gioti A."/>
            <person name="Siaperas R."/>
            <person name="Nikolaivits E."/>
            <person name="Le Goff G."/>
            <person name="Ouazzani J."/>
            <person name="Kotoulas G."/>
            <person name="Topakas E."/>
        </authorList>
    </citation>
    <scope>NUCLEOTIDE SEQUENCE [LARGE SCALE GENOMIC DNA]</scope>
    <source>
        <strain evidence="5 6">TM138-S3</strain>
    </source>
</reference>
<dbReference type="EMBL" id="JAAQHG020000006">
    <property type="protein sequence ID" value="KAL1588777.1"/>
    <property type="molecule type" value="Genomic_DNA"/>
</dbReference>
<evidence type="ECO:0000313" key="5">
    <source>
        <dbReference type="EMBL" id="KAL1588777.1"/>
    </source>
</evidence>
<dbReference type="GO" id="GO:0005829">
    <property type="term" value="C:cytosol"/>
    <property type="evidence" value="ECO:0007669"/>
    <property type="project" value="TreeGrafter"/>
</dbReference>
<dbReference type="Pfam" id="PF00926">
    <property type="entry name" value="DHBP_synthase"/>
    <property type="match status" value="1"/>
</dbReference>
<dbReference type="GO" id="GO:0005758">
    <property type="term" value="C:mitochondrial intermembrane space"/>
    <property type="evidence" value="ECO:0007669"/>
    <property type="project" value="TreeGrafter"/>
</dbReference>
<evidence type="ECO:0000256" key="4">
    <source>
        <dbReference type="RuleBase" id="RU003843"/>
    </source>
</evidence>
<gene>
    <name evidence="5" type="ORF">WHR41_02553</name>
</gene>
<accession>A0AB34KV06</accession>
<evidence type="ECO:0000256" key="1">
    <source>
        <dbReference type="ARBA" id="ARBA00004904"/>
    </source>
</evidence>
<dbReference type="RefSeq" id="XP_069231882.1">
    <property type="nucleotide sequence ID" value="XM_069371159.1"/>
</dbReference>
<comment type="function">
    <text evidence="4">Catalyzes the conversion of D-ribulose 5-phosphate to formate and 3,4-dihydroxy-2-butanone 4-phosphate.</text>
</comment>
<dbReference type="GO" id="GO:0046872">
    <property type="term" value="F:metal ion binding"/>
    <property type="evidence" value="ECO:0007669"/>
    <property type="project" value="UniProtKB-KW"/>
</dbReference>
<keyword evidence="4" id="KW-0464">Manganese</keyword>
<comment type="caution">
    <text evidence="5">The sequence shown here is derived from an EMBL/GenBank/DDBJ whole genome shotgun (WGS) entry which is preliminary data.</text>
</comment>
<evidence type="ECO:0000313" key="6">
    <source>
        <dbReference type="Proteomes" id="UP000803884"/>
    </source>
</evidence>
<keyword evidence="2 4" id="KW-0686">Riboflavin biosynthesis</keyword>
<comment type="catalytic activity">
    <reaction evidence="4">
        <text>D-ribulose 5-phosphate = (2S)-2-hydroxy-3-oxobutyl phosphate + formate + H(+)</text>
        <dbReference type="Rhea" id="RHEA:18457"/>
        <dbReference type="ChEBI" id="CHEBI:15378"/>
        <dbReference type="ChEBI" id="CHEBI:15740"/>
        <dbReference type="ChEBI" id="CHEBI:58121"/>
        <dbReference type="ChEBI" id="CHEBI:58830"/>
        <dbReference type="EC" id="4.1.99.12"/>
    </reaction>
</comment>
<sequence>MAPDLQQPNGTAKPAFNTIPEAIEAFARGDPLVVLDSPSRENEGDLIIRARTLTAARAAFMVRHTSGYLCAPLLPARARALDLPQMVASNEDPKGTAYTITVDAASEEVSTGISAHDRALTCRWLADGSRGRADFRRPGHVVPLQAREGGVRERAGHTEAAVEFCRLVGEGEEEAVGVIAELVEEGEGGEGKGELAGSVGMLGRDGCLAFARRWGLVCVTVEGLVEFLEERDGKKV</sequence>
<dbReference type="Gene3D" id="3.90.870.10">
    <property type="entry name" value="DHBP synthase"/>
    <property type="match status" value="1"/>
</dbReference>
<dbReference type="InterPro" id="IPR017945">
    <property type="entry name" value="DHBP_synth_RibB-like_a/b_dom"/>
</dbReference>
<keyword evidence="4" id="KW-0456">Lyase</keyword>
<comment type="similarity">
    <text evidence="4">Belongs to the DHBP synthase family.</text>
</comment>
<comment type="subunit">
    <text evidence="4">Homodimer.</text>
</comment>
<protein>
    <recommendedName>
        <fullName evidence="4">3,4-dihydroxy-2-butanone 4-phosphate synthase</fullName>
        <shortName evidence="4">DHBP synthase</shortName>
        <ecNumber evidence="4">4.1.99.12</ecNumber>
    </recommendedName>
</protein>